<comment type="caution">
    <text evidence="5">The sequence shown here is derived from an EMBL/GenBank/DDBJ whole genome shotgun (WGS) entry which is preliminary data.</text>
</comment>
<dbReference type="RefSeq" id="WP_008059629.1">
    <property type="nucleotide sequence ID" value="NZ_AFHG01000035.1"/>
</dbReference>
<feature type="modified residue" description="N6-(pyridoxal phosphate)lysine" evidence="3">
    <location>
        <position position="208"/>
    </location>
</feature>
<dbReference type="STRING" id="1000565.METUNv1_01108"/>
<reference evidence="5 6" key="1">
    <citation type="journal article" date="2011" name="J. Bacteriol.">
        <title>Genome sequence of Methyloversatilis universalis FAM5T, a methylotrophic representative of the order Rhodocyclales.</title>
        <authorList>
            <person name="Kittichotirat W."/>
            <person name="Good N.M."/>
            <person name="Hall R."/>
            <person name="Bringel F."/>
            <person name="Lajus A."/>
            <person name="Medigue C."/>
            <person name="Smalley N.E."/>
            <person name="Beck D."/>
            <person name="Bumgarner R."/>
            <person name="Vuilleumier S."/>
            <person name="Kalyuzhnaya M.G."/>
        </authorList>
    </citation>
    <scope>NUCLEOTIDE SEQUENCE [LARGE SCALE GENOMIC DNA]</scope>
    <source>
        <strain evidence="6">ATCC BAA-1314 / JCM 13912 / FAM5</strain>
    </source>
</reference>
<dbReference type="FunFam" id="3.40.640.10:FF:000046">
    <property type="entry name" value="Cystathionine gamma-lyase"/>
    <property type="match status" value="1"/>
</dbReference>
<dbReference type="CDD" id="cd00614">
    <property type="entry name" value="CGS_like"/>
    <property type="match status" value="1"/>
</dbReference>
<evidence type="ECO:0000256" key="2">
    <source>
        <dbReference type="ARBA" id="ARBA00022898"/>
    </source>
</evidence>
<proteinExistence type="inferred from homology"/>
<dbReference type="SUPFAM" id="SSF53383">
    <property type="entry name" value="PLP-dependent transferases"/>
    <property type="match status" value="1"/>
</dbReference>
<dbReference type="PANTHER" id="PTHR11808:SF86">
    <property type="entry name" value="METHIONINE GAMMA-LYASE"/>
    <property type="match status" value="1"/>
</dbReference>
<dbReference type="AlphaFoldDB" id="F5RA29"/>
<evidence type="ECO:0000313" key="6">
    <source>
        <dbReference type="Proteomes" id="UP000005019"/>
    </source>
</evidence>
<evidence type="ECO:0000313" key="5">
    <source>
        <dbReference type="EMBL" id="EGK72568.1"/>
    </source>
</evidence>
<dbReference type="InterPro" id="IPR015424">
    <property type="entry name" value="PyrdxlP-dep_Trfase"/>
</dbReference>
<dbReference type="PANTHER" id="PTHR11808">
    <property type="entry name" value="TRANS-SULFURATION ENZYME FAMILY MEMBER"/>
    <property type="match status" value="1"/>
</dbReference>
<dbReference type="GO" id="GO:0009086">
    <property type="term" value="P:methionine biosynthetic process"/>
    <property type="evidence" value="ECO:0007669"/>
    <property type="project" value="UniProtKB-ARBA"/>
</dbReference>
<dbReference type="GO" id="GO:0005737">
    <property type="term" value="C:cytoplasm"/>
    <property type="evidence" value="ECO:0007669"/>
    <property type="project" value="TreeGrafter"/>
</dbReference>
<dbReference type="Pfam" id="PF01053">
    <property type="entry name" value="Cys_Met_Meta_PP"/>
    <property type="match status" value="1"/>
</dbReference>
<protein>
    <submittedName>
        <fullName evidence="5">Methionine gamma-lyase</fullName>
    </submittedName>
</protein>
<evidence type="ECO:0000256" key="1">
    <source>
        <dbReference type="ARBA" id="ARBA00001933"/>
    </source>
</evidence>
<name>F5RA29_METUF</name>
<dbReference type="GO" id="GO:0019346">
    <property type="term" value="P:transsulfuration"/>
    <property type="evidence" value="ECO:0007669"/>
    <property type="project" value="InterPro"/>
</dbReference>
<evidence type="ECO:0000256" key="4">
    <source>
        <dbReference type="RuleBase" id="RU362118"/>
    </source>
</evidence>
<keyword evidence="2 3" id="KW-0663">Pyridoxal phosphate</keyword>
<dbReference type="InterPro" id="IPR054542">
    <property type="entry name" value="Cys_met_metab_PP"/>
</dbReference>
<dbReference type="Proteomes" id="UP000005019">
    <property type="component" value="Unassembled WGS sequence"/>
</dbReference>
<dbReference type="eggNOG" id="COG0626">
    <property type="taxonomic scope" value="Bacteria"/>
</dbReference>
<keyword evidence="6" id="KW-1185">Reference proteome</keyword>
<dbReference type="PIRSF" id="PIRSF001434">
    <property type="entry name" value="CGS"/>
    <property type="match status" value="1"/>
</dbReference>
<dbReference type="GO" id="GO:0030170">
    <property type="term" value="F:pyridoxal phosphate binding"/>
    <property type="evidence" value="ECO:0007669"/>
    <property type="project" value="InterPro"/>
</dbReference>
<dbReference type="InterPro" id="IPR015422">
    <property type="entry name" value="PyrdxlP-dep_Trfase_small"/>
</dbReference>
<evidence type="ECO:0000256" key="3">
    <source>
        <dbReference type="PIRSR" id="PIRSR001434-2"/>
    </source>
</evidence>
<dbReference type="Gene3D" id="3.40.640.10">
    <property type="entry name" value="Type I PLP-dependent aspartate aminotransferase-like (Major domain)"/>
    <property type="match status" value="1"/>
</dbReference>
<dbReference type="InterPro" id="IPR000277">
    <property type="entry name" value="Cys/Met-Metab_PyrdxlP-dep_enz"/>
</dbReference>
<dbReference type="EMBL" id="AFHG01000035">
    <property type="protein sequence ID" value="EGK72568.1"/>
    <property type="molecule type" value="Genomic_DNA"/>
</dbReference>
<dbReference type="GO" id="GO:0016846">
    <property type="term" value="F:carbon-sulfur lyase activity"/>
    <property type="evidence" value="ECO:0007669"/>
    <property type="project" value="TreeGrafter"/>
</dbReference>
<dbReference type="OrthoDB" id="9805807at2"/>
<dbReference type="FunFam" id="3.90.1150.10:FF:000033">
    <property type="entry name" value="Cystathionine gamma-synthase"/>
    <property type="match status" value="1"/>
</dbReference>
<keyword evidence="5" id="KW-0456">Lyase</keyword>
<comment type="similarity">
    <text evidence="4">Belongs to the trans-sulfuration enzymes family.</text>
</comment>
<comment type="cofactor">
    <cofactor evidence="1 4">
        <name>pyridoxal 5'-phosphate</name>
        <dbReference type="ChEBI" id="CHEBI:597326"/>
    </cofactor>
</comment>
<dbReference type="PROSITE" id="PS00868">
    <property type="entry name" value="CYS_MET_METAB_PP"/>
    <property type="match status" value="1"/>
</dbReference>
<dbReference type="Gene3D" id="3.90.1150.10">
    <property type="entry name" value="Aspartate Aminotransferase, domain 1"/>
    <property type="match status" value="1"/>
</dbReference>
<organism evidence="5 6">
    <name type="scientific">Methyloversatilis universalis (strain ATCC BAA-1314 / DSM 25237 / JCM 13912 / CCUG 52030 / FAM5)</name>
    <dbReference type="NCBI Taxonomy" id="1000565"/>
    <lineage>
        <taxon>Bacteria</taxon>
        <taxon>Pseudomonadati</taxon>
        <taxon>Pseudomonadota</taxon>
        <taxon>Betaproteobacteria</taxon>
        <taxon>Nitrosomonadales</taxon>
        <taxon>Sterolibacteriaceae</taxon>
        <taxon>Methyloversatilis</taxon>
    </lineage>
</organism>
<gene>
    <name evidence="5" type="ORF">METUNv1_01108</name>
</gene>
<dbReference type="InterPro" id="IPR015421">
    <property type="entry name" value="PyrdxlP-dep_Trfase_major"/>
</dbReference>
<sequence>MSDTPPQRLATRAIHGHTADDAYGSPYPPVYNTTTFGFASTADLLDVIDGRTRGGLYTRYGLNPTIFALEETLAGLESAEAAWVFASGMAALSALFLTHGRDGIVCVGDAYGGTLELLERQLPGLGLRTHCILGHETDRLDALLADGVKLVFFETPTNPTLDIVDIRAMAARAHAHGALVAIDNTFASPVNQRPLELGADIVMHSATKYLGGHSDLTAGVLMGSRALLEPVWAWRKNLGTVPSPETCALLSRSLRTLVVRVRQHNANAQAVAEAMARHPKIARVHYPGLPDAPGHALAKTQMNGFGGMLSIVVRGGRDDATRVADRLKLIRLAPSLGGVESLVTQPCTTTHHGITPEERARRGIPDAMLRLSIGLEDAGDLIADLEQALGD</sequence>
<accession>F5RA29</accession>